<dbReference type="InterPro" id="IPR036047">
    <property type="entry name" value="F-box-like_dom_sf"/>
</dbReference>
<reference evidence="3 4" key="1">
    <citation type="journal article" date="2021" name="Nat. Commun.">
        <title>Incipient diploidization of the medicinal plant Perilla within 10,000 years.</title>
        <authorList>
            <person name="Zhang Y."/>
            <person name="Shen Q."/>
            <person name="Leng L."/>
            <person name="Zhang D."/>
            <person name="Chen S."/>
            <person name="Shi Y."/>
            <person name="Ning Z."/>
            <person name="Chen S."/>
        </authorList>
    </citation>
    <scope>NUCLEOTIDE SEQUENCE [LARGE SCALE GENOMIC DNA]</scope>
    <source>
        <strain evidence="4">cv. PC099</strain>
    </source>
</reference>
<evidence type="ECO:0000259" key="2">
    <source>
        <dbReference type="PROSITE" id="PS50181"/>
    </source>
</evidence>
<keyword evidence="4" id="KW-1185">Reference proteome</keyword>
<evidence type="ECO:0000313" key="4">
    <source>
        <dbReference type="Proteomes" id="UP001190926"/>
    </source>
</evidence>
<dbReference type="InterPro" id="IPR050232">
    <property type="entry name" value="FBL13/AtMIF1-like"/>
</dbReference>
<dbReference type="PROSITE" id="PS50181">
    <property type="entry name" value="FBOX"/>
    <property type="match status" value="1"/>
</dbReference>
<dbReference type="PANTHER" id="PTHR31900">
    <property type="entry name" value="F-BOX/RNI SUPERFAMILY PROTEIN-RELATED"/>
    <property type="match status" value="1"/>
</dbReference>
<comment type="caution">
    <text evidence="3">The sequence shown here is derived from an EMBL/GenBank/DDBJ whole genome shotgun (WGS) entry which is preliminary data.</text>
</comment>
<dbReference type="PANTHER" id="PTHR31900:SF32">
    <property type="entry name" value="F-BOX_RNI_FBD-LIKE DOMAIN PROTEIN"/>
    <property type="match status" value="1"/>
</dbReference>
<dbReference type="InterPro" id="IPR055411">
    <property type="entry name" value="LRR_FXL15/At3g58940/PEG3-like"/>
</dbReference>
<dbReference type="SUPFAM" id="SSF81383">
    <property type="entry name" value="F-box domain"/>
    <property type="match status" value="1"/>
</dbReference>
<feature type="region of interest" description="Disordered" evidence="1">
    <location>
        <begin position="1"/>
        <end position="23"/>
    </location>
</feature>
<dbReference type="AlphaFoldDB" id="A0AAD4NXK7"/>
<dbReference type="Pfam" id="PF24758">
    <property type="entry name" value="LRR_At5g56370"/>
    <property type="match status" value="1"/>
</dbReference>
<evidence type="ECO:0000256" key="1">
    <source>
        <dbReference type="SAM" id="MobiDB-lite"/>
    </source>
</evidence>
<evidence type="ECO:0000313" key="3">
    <source>
        <dbReference type="EMBL" id="KAH6756226.1"/>
    </source>
</evidence>
<accession>A0AAD4NXK7</accession>
<dbReference type="InterPro" id="IPR001810">
    <property type="entry name" value="F-box_dom"/>
</dbReference>
<dbReference type="Gene3D" id="1.20.1280.50">
    <property type="match status" value="1"/>
</dbReference>
<dbReference type="Pfam" id="PF00646">
    <property type="entry name" value="F-box"/>
    <property type="match status" value="1"/>
</dbReference>
<dbReference type="SMART" id="SM00256">
    <property type="entry name" value="FBOX"/>
    <property type="match status" value="1"/>
</dbReference>
<dbReference type="InterPro" id="IPR053781">
    <property type="entry name" value="F-box_AtFBL13-like"/>
</dbReference>
<protein>
    <recommendedName>
        <fullName evidence="2">F-box domain-containing protein</fullName>
    </recommendedName>
</protein>
<organism evidence="3 4">
    <name type="scientific">Perilla frutescens var. hirtella</name>
    <name type="common">Perilla citriodora</name>
    <name type="synonym">Perilla setoyensis</name>
    <dbReference type="NCBI Taxonomy" id="608512"/>
    <lineage>
        <taxon>Eukaryota</taxon>
        <taxon>Viridiplantae</taxon>
        <taxon>Streptophyta</taxon>
        <taxon>Embryophyta</taxon>
        <taxon>Tracheophyta</taxon>
        <taxon>Spermatophyta</taxon>
        <taxon>Magnoliopsida</taxon>
        <taxon>eudicotyledons</taxon>
        <taxon>Gunneridae</taxon>
        <taxon>Pentapetalae</taxon>
        <taxon>asterids</taxon>
        <taxon>lamiids</taxon>
        <taxon>Lamiales</taxon>
        <taxon>Lamiaceae</taxon>
        <taxon>Nepetoideae</taxon>
        <taxon>Elsholtzieae</taxon>
        <taxon>Perilla</taxon>
    </lineage>
</organism>
<dbReference type="Proteomes" id="UP001190926">
    <property type="component" value="Unassembled WGS sequence"/>
</dbReference>
<dbReference type="InterPro" id="IPR032675">
    <property type="entry name" value="LRR_dom_sf"/>
</dbReference>
<gene>
    <name evidence="3" type="ORF">C2S53_004325</name>
</gene>
<sequence length="497" mass="57737">MIRNVSSSNEDSDSDSSNESSNDSKYYEMMERLRTRDRLSELPDSLILQILSFLEMRDVVRTSLLSRRWEGLWTTIPCLYFNESKKNNLVQTRNFINRALMLWKGTKILKFNVSFCNDFDESLSGDMDLWVRFATERKVEELYIHFPYDDWEIIERDSPPEYPSLYLPPRCLYSCSSIRKLSLVGCNLHILGNVHWDQLKSLTIRSCFISENLINQVQNVIDQVVSGTPQLEIFELSVHSEKHGNLSIRSSSLKKLSIKNICVIEKDPDIMLMIWAPNLQALIISGPPYSKCLLMDVPSLTDVTLDFEDESDITLGRTLEQILPIIQHVEAVKLSYHCFKMLRSMKGKYSIPQLPNVKLLRFSSDRFELNKIVGLLEIFPKLKMLGIDQKSYSRHSFERHVGPSMPKENIIKSFLMQLRTVEICLSWYESSIFQLIEFLLKHSSFIEKIVIQKRHTSRTMHPSKCWFRAAQKLLSLQRSFPAVELIFCLEGSSSAFQ</sequence>
<dbReference type="EMBL" id="SDAM02029566">
    <property type="protein sequence ID" value="KAH6756226.1"/>
    <property type="molecule type" value="Genomic_DNA"/>
</dbReference>
<name>A0AAD4NXK7_PERFH</name>
<proteinExistence type="predicted"/>
<dbReference type="SUPFAM" id="SSF52047">
    <property type="entry name" value="RNI-like"/>
    <property type="match status" value="1"/>
</dbReference>
<feature type="domain" description="F-box" evidence="2">
    <location>
        <begin position="36"/>
        <end position="84"/>
    </location>
</feature>
<dbReference type="Gene3D" id="3.80.10.10">
    <property type="entry name" value="Ribonuclease Inhibitor"/>
    <property type="match status" value="1"/>
</dbReference>
<dbReference type="CDD" id="cd22160">
    <property type="entry name" value="F-box_AtFBL13-like"/>
    <property type="match status" value="1"/>
</dbReference>